<dbReference type="PANTHER" id="PTHR45713">
    <property type="entry name" value="FTP DOMAIN-CONTAINING PROTEIN"/>
    <property type="match status" value="1"/>
</dbReference>
<name>E1Z408_CHLVA</name>
<dbReference type="Pfam" id="PF22633">
    <property type="entry name" value="F5_F8_type_C_2"/>
    <property type="match status" value="1"/>
</dbReference>
<dbReference type="KEGG" id="cvr:CHLNCDRAFT_137579"/>
<evidence type="ECO:0000313" key="1">
    <source>
        <dbReference type="EMBL" id="EFN59269.1"/>
    </source>
</evidence>
<evidence type="ECO:0000313" key="2">
    <source>
        <dbReference type="Proteomes" id="UP000008141"/>
    </source>
</evidence>
<dbReference type="AlphaFoldDB" id="E1Z408"/>
<evidence type="ECO:0008006" key="3">
    <source>
        <dbReference type="Google" id="ProtNLM"/>
    </source>
</evidence>
<dbReference type="InterPro" id="IPR051941">
    <property type="entry name" value="BG_Antigen-Binding_Lectin"/>
</dbReference>
<dbReference type="Gene3D" id="2.60.120.260">
    <property type="entry name" value="Galactose-binding domain-like"/>
    <property type="match status" value="1"/>
</dbReference>
<dbReference type="Proteomes" id="UP000008141">
    <property type="component" value="Unassembled WGS sequence"/>
</dbReference>
<dbReference type="RefSeq" id="XP_005851371.1">
    <property type="nucleotide sequence ID" value="XM_005851309.1"/>
</dbReference>
<protein>
    <recommendedName>
        <fullName evidence="3">F5/8 type C domain-containing protein</fullName>
    </recommendedName>
</protein>
<organism evidence="2">
    <name type="scientific">Chlorella variabilis</name>
    <name type="common">Green alga</name>
    <dbReference type="NCBI Taxonomy" id="554065"/>
    <lineage>
        <taxon>Eukaryota</taxon>
        <taxon>Viridiplantae</taxon>
        <taxon>Chlorophyta</taxon>
        <taxon>core chlorophytes</taxon>
        <taxon>Trebouxiophyceae</taxon>
        <taxon>Chlorellales</taxon>
        <taxon>Chlorellaceae</taxon>
        <taxon>Chlorella clade</taxon>
        <taxon>Chlorella</taxon>
    </lineage>
</organism>
<dbReference type="PANTHER" id="PTHR45713:SF6">
    <property type="entry name" value="F5_8 TYPE C DOMAIN-CONTAINING PROTEIN"/>
    <property type="match status" value="1"/>
</dbReference>
<sequence length="136" mass="14745">MARDGNASTYSATRPQAWPWWVVDLQQPRSVTAVKVRLRKDARFKLAWMHDLEARVGSTPPSLRTAAAASAGGSPHTLNARCALLPGQAGTALGQLLRLQCARPLRGRYITLQIRSKPGVSTDVLQLAEVTVEAAF</sequence>
<dbReference type="OrthoDB" id="6368151at2759"/>
<reference evidence="1 2" key="1">
    <citation type="journal article" date="2010" name="Plant Cell">
        <title>The Chlorella variabilis NC64A genome reveals adaptation to photosymbiosis, coevolution with viruses, and cryptic sex.</title>
        <authorList>
            <person name="Blanc G."/>
            <person name="Duncan G."/>
            <person name="Agarkova I."/>
            <person name="Borodovsky M."/>
            <person name="Gurnon J."/>
            <person name="Kuo A."/>
            <person name="Lindquist E."/>
            <person name="Lucas S."/>
            <person name="Pangilinan J."/>
            <person name="Polle J."/>
            <person name="Salamov A."/>
            <person name="Terry A."/>
            <person name="Yamada T."/>
            <person name="Dunigan D.D."/>
            <person name="Grigoriev I.V."/>
            <person name="Claverie J.M."/>
            <person name="Van Etten J.L."/>
        </authorList>
    </citation>
    <scope>NUCLEOTIDE SEQUENCE [LARGE SCALE GENOMIC DNA]</scope>
    <source>
        <strain evidence="1 2">NC64A</strain>
    </source>
</reference>
<proteinExistence type="predicted"/>
<dbReference type="SUPFAM" id="SSF49785">
    <property type="entry name" value="Galactose-binding domain-like"/>
    <property type="match status" value="1"/>
</dbReference>
<dbReference type="GeneID" id="17358757"/>
<dbReference type="InParanoid" id="E1Z408"/>
<accession>E1Z408</accession>
<dbReference type="InterPro" id="IPR008979">
    <property type="entry name" value="Galactose-bd-like_sf"/>
</dbReference>
<gene>
    <name evidence="1" type="ORF">CHLNCDRAFT_137579</name>
</gene>
<dbReference type="EMBL" id="GL433836">
    <property type="protein sequence ID" value="EFN59269.1"/>
    <property type="molecule type" value="Genomic_DNA"/>
</dbReference>
<keyword evidence="2" id="KW-1185">Reference proteome</keyword>